<organism evidence="1 2">
    <name type="scientific">Candidatus Raymondbacteria bacterium RIFOXYD12_FULL_49_13</name>
    <dbReference type="NCBI Taxonomy" id="1817890"/>
    <lineage>
        <taxon>Bacteria</taxon>
        <taxon>Raymondiibacteriota</taxon>
    </lineage>
</organism>
<dbReference type="InterPro" id="IPR019734">
    <property type="entry name" value="TPR_rpt"/>
</dbReference>
<sequence>MTKAFFPIDGKGDGTFVMVSKRKARLGMPPNTETISFIPEKKGPKTQCPPFSGDYTLSAKGTGLKLLEMRESDKVTPAYVARFPSAIDERGFAKGLEELARGNHEAALACFRKNAYLADAAFTAGLLAFRAGDYDTAEKYLTSAIEEHSELDLVFIKYGVCLSAGLGLNRRLTAYLRPDVRSILLVLAELYRCQKNWVKARTALERLVDLHPEDALIVLFLCEIMLQTEIEHPKTIKKARNYMKDVSCEGSLRACFNGCRLLIARKSITGKTLPIKKNRRTKLYRARAV</sequence>
<gene>
    <name evidence="1" type="ORF">A2519_15410</name>
</gene>
<dbReference type="Pfam" id="PF13428">
    <property type="entry name" value="TPR_14"/>
    <property type="match status" value="1"/>
</dbReference>
<dbReference type="InterPro" id="IPR011990">
    <property type="entry name" value="TPR-like_helical_dom_sf"/>
</dbReference>
<protein>
    <recommendedName>
        <fullName evidence="3">Tetratricopeptide repeat protein</fullName>
    </recommendedName>
</protein>
<dbReference type="SUPFAM" id="SSF48452">
    <property type="entry name" value="TPR-like"/>
    <property type="match status" value="1"/>
</dbReference>
<reference evidence="1 2" key="1">
    <citation type="journal article" date="2016" name="Nat. Commun.">
        <title>Thousands of microbial genomes shed light on interconnected biogeochemical processes in an aquifer system.</title>
        <authorList>
            <person name="Anantharaman K."/>
            <person name="Brown C.T."/>
            <person name="Hug L.A."/>
            <person name="Sharon I."/>
            <person name="Castelle C.J."/>
            <person name="Probst A.J."/>
            <person name="Thomas B.C."/>
            <person name="Singh A."/>
            <person name="Wilkins M.J."/>
            <person name="Karaoz U."/>
            <person name="Brodie E.L."/>
            <person name="Williams K.H."/>
            <person name="Hubbard S.S."/>
            <person name="Banfield J.F."/>
        </authorList>
    </citation>
    <scope>NUCLEOTIDE SEQUENCE [LARGE SCALE GENOMIC DNA]</scope>
</reference>
<dbReference type="Gene3D" id="1.25.40.10">
    <property type="entry name" value="Tetratricopeptide repeat domain"/>
    <property type="match status" value="1"/>
</dbReference>
<proteinExistence type="predicted"/>
<dbReference type="Pfam" id="PF13174">
    <property type="entry name" value="TPR_6"/>
    <property type="match status" value="1"/>
</dbReference>
<comment type="caution">
    <text evidence="1">The sequence shown here is derived from an EMBL/GenBank/DDBJ whole genome shotgun (WGS) entry which is preliminary data.</text>
</comment>
<evidence type="ECO:0000313" key="1">
    <source>
        <dbReference type="EMBL" id="OGK03401.1"/>
    </source>
</evidence>
<evidence type="ECO:0008006" key="3">
    <source>
        <dbReference type="Google" id="ProtNLM"/>
    </source>
</evidence>
<dbReference type="SMART" id="SM00028">
    <property type="entry name" value="TPR"/>
    <property type="match status" value="2"/>
</dbReference>
<accession>A0A1F7F9X2</accession>
<name>A0A1F7F9X2_UNCRA</name>
<evidence type="ECO:0000313" key="2">
    <source>
        <dbReference type="Proteomes" id="UP000179243"/>
    </source>
</evidence>
<dbReference type="EMBL" id="MFYX01000090">
    <property type="protein sequence ID" value="OGK03401.1"/>
    <property type="molecule type" value="Genomic_DNA"/>
</dbReference>
<dbReference type="AlphaFoldDB" id="A0A1F7F9X2"/>
<dbReference type="Proteomes" id="UP000179243">
    <property type="component" value="Unassembled WGS sequence"/>
</dbReference>